<dbReference type="CDD" id="cd01188">
    <property type="entry name" value="INT_RitA_C_like"/>
    <property type="match status" value="1"/>
</dbReference>
<keyword evidence="2 4" id="KW-0238">DNA-binding</keyword>
<gene>
    <name evidence="7" type="primary">xerC_1</name>
    <name evidence="7" type="ORF">SV7mr_49520</name>
</gene>
<dbReference type="PANTHER" id="PTHR30349:SF90">
    <property type="entry name" value="TYROSINE RECOMBINASE XERD"/>
    <property type="match status" value="1"/>
</dbReference>
<dbReference type="Proteomes" id="UP000315003">
    <property type="component" value="Chromosome"/>
</dbReference>
<dbReference type="InterPro" id="IPR011010">
    <property type="entry name" value="DNA_brk_join_enz"/>
</dbReference>
<dbReference type="InterPro" id="IPR002104">
    <property type="entry name" value="Integrase_catalytic"/>
</dbReference>
<dbReference type="GO" id="GO:0015074">
    <property type="term" value="P:DNA integration"/>
    <property type="evidence" value="ECO:0007669"/>
    <property type="project" value="UniProtKB-KW"/>
</dbReference>
<organism evidence="7 8">
    <name type="scientific">Stieleria bergensis</name>
    <dbReference type="NCBI Taxonomy" id="2528025"/>
    <lineage>
        <taxon>Bacteria</taxon>
        <taxon>Pseudomonadati</taxon>
        <taxon>Planctomycetota</taxon>
        <taxon>Planctomycetia</taxon>
        <taxon>Pirellulales</taxon>
        <taxon>Pirellulaceae</taxon>
        <taxon>Stieleria</taxon>
    </lineage>
</organism>
<sequence>MTKLSLRLLVDGAIDAMKEMHYTDGTLRHYRRWWDQFVAFAESESDDSYSVDLSNQFLRSRGIEDIHDKEMTKNQRHFRLAMRTLGEYALHGCVTRRRHRDLLIPFSEHWKAIAESYEHFCGDGRRTPLRCLNNRMLLLRQFCCFLDRRGIVTPREIDAKALEAFVAKQSHVRPRTLASQVSHIRSFLRFLCMKGLVDSALVDDVPKIRYFQQDRIPTVWNANDVAALLGAVDRSSPGGKRNYAILMLAAKLGMRASDIRLLTLDEIDWDEPAIRFCQSKTGVAVDLPLPDSVGEALVDYLRNGRPSSDAREVFLQSNAPYGPIGSRCSFYDMVAKYRRLAGIQLPKESRKGLHALRHALASRMLEAKVPLETIAGTLGHVSEETTRTYLRIDIDSLRAVAFDPEEARHEEVV</sequence>
<dbReference type="SUPFAM" id="SSF56349">
    <property type="entry name" value="DNA breaking-rejoining enzymes"/>
    <property type="match status" value="1"/>
</dbReference>
<keyword evidence="8" id="KW-1185">Reference proteome</keyword>
<dbReference type="InterPro" id="IPR050090">
    <property type="entry name" value="Tyrosine_recombinase_XerCD"/>
</dbReference>
<evidence type="ECO:0000256" key="2">
    <source>
        <dbReference type="ARBA" id="ARBA00023125"/>
    </source>
</evidence>
<dbReference type="InterPro" id="IPR013762">
    <property type="entry name" value="Integrase-like_cat_sf"/>
</dbReference>
<dbReference type="EMBL" id="CP036272">
    <property type="protein sequence ID" value="QDT62404.1"/>
    <property type="molecule type" value="Genomic_DNA"/>
</dbReference>
<evidence type="ECO:0000313" key="7">
    <source>
        <dbReference type="EMBL" id="QDT62404.1"/>
    </source>
</evidence>
<protein>
    <submittedName>
        <fullName evidence="7">Tyrosine recombinase XerC</fullName>
    </submittedName>
</protein>
<proteinExistence type="predicted"/>
<reference evidence="7 8" key="1">
    <citation type="submission" date="2019-02" db="EMBL/GenBank/DDBJ databases">
        <title>Deep-cultivation of Planctomycetes and their phenomic and genomic characterization uncovers novel biology.</title>
        <authorList>
            <person name="Wiegand S."/>
            <person name="Jogler M."/>
            <person name="Boedeker C."/>
            <person name="Pinto D."/>
            <person name="Vollmers J."/>
            <person name="Rivas-Marin E."/>
            <person name="Kohn T."/>
            <person name="Peeters S.H."/>
            <person name="Heuer A."/>
            <person name="Rast P."/>
            <person name="Oberbeckmann S."/>
            <person name="Bunk B."/>
            <person name="Jeske O."/>
            <person name="Meyerdierks A."/>
            <person name="Storesund J.E."/>
            <person name="Kallscheuer N."/>
            <person name="Luecker S."/>
            <person name="Lage O.M."/>
            <person name="Pohl T."/>
            <person name="Merkel B.J."/>
            <person name="Hornburger P."/>
            <person name="Mueller R.-W."/>
            <person name="Bruemmer F."/>
            <person name="Labrenz M."/>
            <person name="Spormann A.M."/>
            <person name="Op den Camp H."/>
            <person name="Overmann J."/>
            <person name="Amann R."/>
            <person name="Jetten M.S.M."/>
            <person name="Mascher T."/>
            <person name="Medema M.H."/>
            <person name="Devos D.P."/>
            <person name="Kaster A.-K."/>
            <person name="Ovreas L."/>
            <person name="Rohde M."/>
            <person name="Galperin M.Y."/>
            <person name="Jogler C."/>
        </authorList>
    </citation>
    <scope>NUCLEOTIDE SEQUENCE [LARGE SCALE GENOMIC DNA]</scope>
    <source>
        <strain evidence="7 8">SV_7m_r</strain>
    </source>
</reference>
<dbReference type="GO" id="GO:0006310">
    <property type="term" value="P:DNA recombination"/>
    <property type="evidence" value="ECO:0007669"/>
    <property type="project" value="UniProtKB-KW"/>
</dbReference>
<dbReference type="Pfam" id="PF00589">
    <property type="entry name" value="Phage_integrase"/>
    <property type="match status" value="1"/>
</dbReference>
<dbReference type="PROSITE" id="PS51900">
    <property type="entry name" value="CB"/>
    <property type="match status" value="1"/>
</dbReference>
<dbReference type="OrthoDB" id="249527at2"/>
<dbReference type="RefSeq" id="WP_145277145.1">
    <property type="nucleotide sequence ID" value="NZ_CP036272.1"/>
</dbReference>
<evidence type="ECO:0000259" key="6">
    <source>
        <dbReference type="PROSITE" id="PS51900"/>
    </source>
</evidence>
<dbReference type="PROSITE" id="PS51898">
    <property type="entry name" value="TYR_RECOMBINASE"/>
    <property type="match status" value="1"/>
</dbReference>
<dbReference type="Gene3D" id="1.10.150.130">
    <property type="match status" value="1"/>
</dbReference>
<evidence type="ECO:0000256" key="3">
    <source>
        <dbReference type="ARBA" id="ARBA00023172"/>
    </source>
</evidence>
<name>A0A517T1Z6_9BACT</name>
<dbReference type="InterPro" id="IPR010998">
    <property type="entry name" value="Integrase_recombinase_N"/>
</dbReference>
<feature type="domain" description="Tyr recombinase" evidence="5">
    <location>
        <begin position="215"/>
        <end position="402"/>
    </location>
</feature>
<dbReference type="Gene3D" id="1.10.443.10">
    <property type="entry name" value="Intergrase catalytic core"/>
    <property type="match status" value="1"/>
</dbReference>
<dbReference type="AlphaFoldDB" id="A0A517T1Z6"/>
<evidence type="ECO:0000259" key="5">
    <source>
        <dbReference type="PROSITE" id="PS51898"/>
    </source>
</evidence>
<keyword evidence="3" id="KW-0233">DNA recombination</keyword>
<feature type="domain" description="Core-binding (CB)" evidence="6">
    <location>
        <begin position="97"/>
        <end position="192"/>
    </location>
</feature>
<accession>A0A517T1Z6</accession>
<dbReference type="PANTHER" id="PTHR30349">
    <property type="entry name" value="PHAGE INTEGRASE-RELATED"/>
    <property type="match status" value="1"/>
</dbReference>
<keyword evidence="1" id="KW-0229">DNA integration</keyword>
<evidence type="ECO:0000313" key="8">
    <source>
        <dbReference type="Proteomes" id="UP000315003"/>
    </source>
</evidence>
<evidence type="ECO:0000256" key="4">
    <source>
        <dbReference type="PROSITE-ProRule" id="PRU01248"/>
    </source>
</evidence>
<evidence type="ECO:0000256" key="1">
    <source>
        <dbReference type="ARBA" id="ARBA00022908"/>
    </source>
</evidence>
<dbReference type="GO" id="GO:0003677">
    <property type="term" value="F:DNA binding"/>
    <property type="evidence" value="ECO:0007669"/>
    <property type="project" value="UniProtKB-UniRule"/>
</dbReference>
<dbReference type="InterPro" id="IPR044068">
    <property type="entry name" value="CB"/>
</dbReference>